<feature type="transmembrane region" description="Helical" evidence="6">
    <location>
        <begin position="98"/>
        <end position="118"/>
    </location>
</feature>
<evidence type="ECO:0000256" key="1">
    <source>
        <dbReference type="ARBA" id="ARBA00004651"/>
    </source>
</evidence>
<feature type="transmembrane region" description="Helical" evidence="6">
    <location>
        <begin position="65"/>
        <end position="86"/>
    </location>
</feature>
<proteinExistence type="predicted"/>
<reference evidence="8" key="1">
    <citation type="journal article" date="2019" name="Int. J. Syst. Evol. Microbiol.">
        <title>The Global Catalogue of Microorganisms (GCM) 10K type strain sequencing project: providing services to taxonomists for standard genome sequencing and annotation.</title>
        <authorList>
            <consortium name="The Broad Institute Genomics Platform"/>
            <consortium name="The Broad Institute Genome Sequencing Center for Infectious Disease"/>
            <person name="Wu L."/>
            <person name="Ma J."/>
        </authorList>
    </citation>
    <scope>NUCLEOTIDE SEQUENCE [LARGE SCALE GENOMIC DNA]</scope>
    <source>
        <strain evidence="8">CCM 7427</strain>
    </source>
</reference>
<evidence type="ECO:0000313" key="8">
    <source>
        <dbReference type="Proteomes" id="UP001597521"/>
    </source>
</evidence>
<keyword evidence="5 6" id="KW-0472">Membrane</keyword>
<evidence type="ECO:0000313" key="7">
    <source>
        <dbReference type="EMBL" id="MFD2648906.1"/>
    </source>
</evidence>
<keyword evidence="4 6" id="KW-1133">Transmembrane helix</keyword>
<evidence type="ECO:0000256" key="4">
    <source>
        <dbReference type="ARBA" id="ARBA00022989"/>
    </source>
</evidence>
<keyword evidence="3 6" id="KW-0812">Transmembrane</keyword>
<organism evidence="7 8">
    <name type="scientific">Devosia albogilva</name>
    <dbReference type="NCBI Taxonomy" id="429726"/>
    <lineage>
        <taxon>Bacteria</taxon>
        <taxon>Pseudomonadati</taxon>
        <taxon>Pseudomonadota</taxon>
        <taxon>Alphaproteobacteria</taxon>
        <taxon>Hyphomicrobiales</taxon>
        <taxon>Devosiaceae</taxon>
        <taxon>Devosia</taxon>
    </lineage>
</organism>
<evidence type="ECO:0000256" key="3">
    <source>
        <dbReference type="ARBA" id="ARBA00022692"/>
    </source>
</evidence>
<keyword evidence="8" id="KW-1185">Reference proteome</keyword>
<dbReference type="InterPro" id="IPR019108">
    <property type="entry name" value="Caa3_assmbl_CtaG-rel"/>
</dbReference>
<dbReference type="Proteomes" id="UP001597521">
    <property type="component" value="Unassembled WGS sequence"/>
</dbReference>
<sequence length="178" mass="19388">MLQHIVLMNVAVPILVFFVLPNFRSTARLTPAGLWRSWPAATAVQIILLWGWHSPGVLPGAMSSPLLMALMHLSLVASAAWFWLSIATMPRDASWRAIFALLITGKLFCLLGALLVFAPDTVYDFTGMHHAMHGSALADQHLAGLMMLIACPASYVLAGVALASRWFLGIEAETERHA</sequence>
<keyword evidence="2" id="KW-1003">Cell membrane</keyword>
<evidence type="ECO:0000256" key="6">
    <source>
        <dbReference type="SAM" id="Phobius"/>
    </source>
</evidence>
<dbReference type="EMBL" id="JBHUNP010000001">
    <property type="protein sequence ID" value="MFD2648906.1"/>
    <property type="molecule type" value="Genomic_DNA"/>
</dbReference>
<name>A0ABW5QN35_9HYPH</name>
<feature type="transmembrane region" description="Helical" evidence="6">
    <location>
        <begin position="35"/>
        <end position="53"/>
    </location>
</feature>
<dbReference type="RefSeq" id="WP_386834259.1">
    <property type="nucleotide sequence ID" value="NZ_JBHUNP010000001.1"/>
</dbReference>
<feature type="transmembrane region" description="Helical" evidence="6">
    <location>
        <begin position="6"/>
        <end position="23"/>
    </location>
</feature>
<feature type="transmembrane region" description="Helical" evidence="6">
    <location>
        <begin position="142"/>
        <end position="168"/>
    </location>
</feature>
<evidence type="ECO:0000256" key="2">
    <source>
        <dbReference type="ARBA" id="ARBA00022475"/>
    </source>
</evidence>
<evidence type="ECO:0000256" key="5">
    <source>
        <dbReference type="ARBA" id="ARBA00023136"/>
    </source>
</evidence>
<comment type="caution">
    <text evidence="7">The sequence shown here is derived from an EMBL/GenBank/DDBJ whole genome shotgun (WGS) entry which is preliminary data.</text>
</comment>
<dbReference type="Pfam" id="PF09678">
    <property type="entry name" value="Caa3_CtaG"/>
    <property type="match status" value="1"/>
</dbReference>
<protein>
    <submittedName>
        <fullName evidence="7">Cytochrome c oxidase assembly protein</fullName>
    </submittedName>
</protein>
<gene>
    <name evidence="7" type="ORF">ACFSX5_14040</name>
</gene>
<accession>A0ABW5QN35</accession>
<comment type="subcellular location">
    <subcellularLocation>
        <location evidence="1">Cell membrane</location>
        <topology evidence="1">Multi-pass membrane protein</topology>
    </subcellularLocation>
</comment>